<dbReference type="Pfam" id="PF07985">
    <property type="entry name" value="SRR1"/>
    <property type="match status" value="1"/>
</dbReference>
<dbReference type="GeneID" id="37109714"/>
<dbReference type="Proteomes" id="UP000246702">
    <property type="component" value="Unassembled WGS sequence"/>
</dbReference>
<dbReference type="AlphaFoldDB" id="A0A317XFQ0"/>
<evidence type="ECO:0000259" key="1">
    <source>
        <dbReference type="Pfam" id="PF07985"/>
    </source>
</evidence>
<accession>A0A317XFQ0</accession>
<comment type="caution">
    <text evidence="2">The sequence shown here is derived from an EMBL/GenBank/DDBJ whole genome shotgun (WGS) entry which is preliminary data.</text>
</comment>
<reference evidence="2 3" key="1">
    <citation type="submission" date="2016-12" db="EMBL/GenBank/DDBJ databases">
        <title>The genomes of Aspergillus section Nigri reveals drivers in fungal speciation.</title>
        <authorList>
            <consortium name="DOE Joint Genome Institute"/>
            <person name="Vesth T.C."/>
            <person name="Nybo J."/>
            <person name="Theobald S."/>
            <person name="Brandl J."/>
            <person name="Frisvad J.C."/>
            <person name="Nielsen K.F."/>
            <person name="Lyhne E.K."/>
            <person name="Kogle M.E."/>
            <person name="Kuo A."/>
            <person name="Riley R."/>
            <person name="Clum A."/>
            <person name="Nolan M."/>
            <person name="Lipzen A."/>
            <person name="Salamov A."/>
            <person name="Henrissat B."/>
            <person name="Wiebenga A."/>
            <person name="De Vries R.P."/>
            <person name="Grigoriev I.V."/>
            <person name="Mortensen U.H."/>
            <person name="Andersen M.R."/>
            <person name="Baker S.E."/>
        </authorList>
    </citation>
    <scope>NUCLEOTIDE SEQUENCE [LARGE SCALE GENOMIC DNA]</scope>
    <source>
        <strain evidence="2 3">CBS 115572</strain>
    </source>
</reference>
<protein>
    <recommendedName>
        <fullName evidence="1">SRR1-like domain-containing protein</fullName>
    </recommendedName>
</protein>
<dbReference type="InterPro" id="IPR012942">
    <property type="entry name" value="SRR1-like"/>
</dbReference>
<proteinExistence type="predicted"/>
<feature type="domain" description="SRR1-like" evidence="1">
    <location>
        <begin position="177"/>
        <end position="290"/>
    </location>
</feature>
<dbReference type="PANTHER" id="PTHR42080:SF3">
    <property type="entry name" value="SRR1-LIKE DOMAIN-CONTAINING PROTEIN"/>
    <property type="match status" value="1"/>
</dbReference>
<dbReference type="RefSeq" id="XP_025473443.1">
    <property type="nucleotide sequence ID" value="XM_025607571.1"/>
</dbReference>
<keyword evidence="3" id="KW-1185">Reference proteome</keyword>
<dbReference type="PANTHER" id="PTHR42080">
    <property type="entry name" value="SRR1 DOMAIN-CONTAINING PROTEIN"/>
    <property type="match status" value="1"/>
</dbReference>
<evidence type="ECO:0000313" key="2">
    <source>
        <dbReference type="EMBL" id="PWY96682.1"/>
    </source>
</evidence>
<organism evidence="2 3">
    <name type="scientific">Aspergillus sclerotioniger CBS 115572</name>
    <dbReference type="NCBI Taxonomy" id="1450535"/>
    <lineage>
        <taxon>Eukaryota</taxon>
        <taxon>Fungi</taxon>
        <taxon>Dikarya</taxon>
        <taxon>Ascomycota</taxon>
        <taxon>Pezizomycotina</taxon>
        <taxon>Eurotiomycetes</taxon>
        <taxon>Eurotiomycetidae</taxon>
        <taxon>Eurotiales</taxon>
        <taxon>Aspergillaceae</taxon>
        <taxon>Aspergillus</taxon>
        <taxon>Aspergillus subgen. Circumdati</taxon>
    </lineage>
</organism>
<evidence type="ECO:0000313" key="3">
    <source>
        <dbReference type="Proteomes" id="UP000246702"/>
    </source>
</evidence>
<name>A0A317XFQ0_9EURO</name>
<dbReference type="EMBL" id="MSFK01000001">
    <property type="protein sequence ID" value="PWY96682.1"/>
    <property type="molecule type" value="Genomic_DNA"/>
</dbReference>
<sequence>MCESALSPESPAAETDEPVDCLSLYHDLQDDGKPFFEKELISNVYKQIQERKAGEVITIKGIDGSLVDFKVRTGEVVEIRDGVALVAGKPYIDYLPIQCLDGVAGHFPHLGYLNMRIYHRLRYRSLQTGQYIHETINPPLTTNLAEFLSFLYAWESTNSCRHIRATLESLPEFFGPVTKIVGFACNSIVNPQGCLPEKQRISFQHGFLLTLRDVLRRKTGNSDIKILVQDPAYTESDVELLKEFNIVVVEDPVGFLEVDEETFVFSCSPNVPVRQIVLDMVKPVGMVWNKVLAETAIFNITDPWDLSIHRTINRHYDTYVFPHDSRNFGVMGLYLRCVGGDVPAEEYERRDLETLVTVRGIGQYANQVHFRVAAMNELLDKVPRIE</sequence>
<gene>
    <name evidence="2" type="ORF">BO94DRAFT_453567</name>
</gene>
<dbReference type="OrthoDB" id="5230585at2759"/>